<name>I8I0E1_9GAMM</name>
<comment type="caution">
    <text evidence="6">The sequence shown here is derived from an EMBL/GenBank/DDBJ whole genome shotgun (WGS) entry which is preliminary data.</text>
</comment>
<dbReference type="Proteomes" id="UP000003704">
    <property type="component" value="Unassembled WGS sequence"/>
</dbReference>
<sequence>MHDTHRVSSVYDVIIAGAGPVGLFLACELRLAGVSVLVLERDENPHSPLKRLPFGMRGLWGASIEAFHRRGLLERIAAQPRSDSQPQPASMASASPGRGPAGHFAGIQFDYANIEASRWAYRLPGPADAQFGVEMAHLEGVLAAHALSLGVEIRRGQGVEGLEFTDDEVVVRAGHEVFRAPWLVGCDGGRSSVRKLGGFEFVGTEPEFTGYSVQVDLTDPAMLPLGRHSTPSGHYTQWQPGTFGVADFDGGAAHRAALTREQVQEVLRRVSGVDVKVNTLHVASTWTDRSKQATTYRKGRVLLAGDAAHIHSPLGGQGLNLGLGDAMNLGWKLAATIRGEAADGLLDSYSAERHPVGARILEWTRAQVALMRPASRALRAVMRDLIDTRDGATYFAERVWGVSLRYDLGGHHPLVGRSAPDFEFADGPRLGAVLRDGSGVLLDFDGRAALQSLGHRLQGKIKYQTGEVKDRLGLSALLVRPDGFVAWASDGEPSAGEVIQALSCWLSPKAVVALC</sequence>
<keyword evidence="2" id="KW-0285">Flavoprotein</keyword>
<feature type="region of interest" description="Disordered" evidence="4">
    <location>
        <begin position="79"/>
        <end position="98"/>
    </location>
</feature>
<dbReference type="InterPro" id="IPR050641">
    <property type="entry name" value="RIFMO-like"/>
</dbReference>
<dbReference type="SUPFAM" id="SSF51905">
    <property type="entry name" value="FAD/NAD(P)-binding domain"/>
    <property type="match status" value="1"/>
</dbReference>
<dbReference type="PATRIC" id="fig|1172194.4.peg.2935"/>
<dbReference type="RefSeq" id="WP_007185969.1">
    <property type="nucleotide sequence ID" value="NZ_AKGD01000002.1"/>
</dbReference>
<keyword evidence="6" id="KW-0503">Monooxygenase</keyword>
<dbReference type="STRING" id="1172194.WQQ_30280"/>
<dbReference type="Pfam" id="PF21274">
    <property type="entry name" value="Rng_hyd_C"/>
    <property type="match status" value="1"/>
</dbReference>
<organism evidence="6 7">
    <name type="scientific">Hydrocarboniphaga effusa AP103</name>
    <dbReference type="NCBI Taxonomy" id="1172194"/>
    <lineage>
        <taxon>Bacteria</taxon>
        <taxon>Pseudomonadati</taxon>
        <taxon>Pseudomonadota</taxon>
        <taxon>Gammaproteobacteria</taxon>
        <taxon>Nevskiales</taxon>
        <taxon>Nevskiaceae</taxon>
        <taxon>Hydrocarboniphaga</taxon>
    </lineage>
</organism>
<reference evidence="6 7" key="1">
    <citation type="journal article" date="2012" name="J. Bacteriol.">
        <title>Genome Sequence of n-Alkane-Degrading Hydrocarboniphaga effusa Strain AP103T (ATCC BAA-332T).</title>
        <authorList>
            <person name="Chang H.K."/>
            <person name="Zylstra G.J."/>
            <person name="Chae J.C."/>
        </authorList>
    </citation>
    <scope>NUCLEOTIDE SEQUENCE [LARGE SCALE GENOMIC DNA]</scope>
    <source>
        <strain evidence="6 7">AP103</strain>
    </source>
</reference>
<dbReference type="PANTHER" id="PTHR43004:SF19">
    <property type="entry name" value="BINDING MONOOXYGENASE, PUTATIVE (JCVI)-RELATED"/>
    <property type="match status" value="1"/>
</dbReference>
<evidence type="ECO:0000256" key="2">
    <source>
        <dbReference type="ARBA" id="ARBA00022630"/>
    </source>
</evidence>
<gene>
    <name evidence="6" type="ORF">WQQ_30280</name>
</gene>
<accession>I8I0E1</accession>
<dbReference type="GO" id="GO:0016709">
    <property type="term" value="F:oxidoreductase activity, acting on paired donors, with incorporation or reduction of molecular oxygen, NAD(P)H as one donor, and incorporation of one atom of oxygen"/>
    <property type="evidence" value="ECO:0007669"/>
    <property type="project" value="UniProtKB-ARBA"/>
</dbReference>
<feature type="domain" description="FAD-binding" evidence="5">
    <location>
        <begin position="11"/>
        <end position="363"/>
    </location>
</feature>
<comment type="cofactor">
    <cofactor evidence="1">
        <name>FAD</name>
        <dbReference type="ChEBI" id="CHEBI:57692"/>
    </cofactor>
</comment>
<dbReference type="Gene3D" id="3.50.50.60">
    <property type="entry name" value="FAD/NAD(P)-binding domain"/>
    <property type="match status" value="2"/>
</dbReference>
<feature type="compositionally biased region" description="Low complexity" evidence="4">
    <location>
        <begin position="82"/>
        <end position="96"/>
    </location>
</feature>
<protein>
    <submittedName>
        <fullName evidence="6">Monooxygenase, FAD-binding protein</fullName>
    </submittedName>
</protein>
<evidence type="ECO:0000256" key="1">
    <source>
        <dbReference type="ARBA" id="ARBA00001974"/>
    </source>
</evidence>
<dbReference type="PRINTS" id="PR00420">
    <property type="entry name" value="RNGMNOXGNASE"/>
</dbReference>
<dbReference type="EMBL" id="AKGD01000002">
    <property type="protein sequence ID" value="EIT69446.1"/>
    <property type="molecule type" value="Genomic_DNA"/>
</dbReference>
<evidence type="ECO:0000259" key="5">
    <source>
        <dbReference type="Pfam" id="PF01494"/>
    </source>
</evidence>
<dbReference type="Pfam" id="PF01494">
    <property type="entry name" value="FAD_binding_3"/>
    <property type="match status" value="1"/>
</dbReference>
<keyword evidence="6" id="KW-0560">Oxidoreductase</keyword>
<dbReference type="PANTHER" id="PTHR43004">
    <property type="entry name" value="TRK SYSTEM POTASSIUM UPTAKE PROTEIN"/>
    <property type="match status" value="1"/>
</dbReference>
<dbReference type="Gene3D" id="3.40.30.120">
    <property type="match status" value="1"/>
</dbReference>
<evidence type="ECO:0000256" key="3">
    <source>
        <dbReference type="ARBA" id="ARBA00022827"/>
    </source>
</evidence>
<dbReference type="GO" id="GO:0071949">
    <property type="term" value="F:FAD binding"/>
    <property type="evidence" value="ECO:0007669"/>
    <property type="project" value="InterPro"/>
</dbReference>
<dbReference type="PROSITE" id="PS51257">
    <property type="entry name" value="PROKAR_LIPOPROTEIN"/>
    <property type="match status" value="1"/>
</dbReference>
<keyword evidence="3" id="KW-0274">FAD</keyword>
<dbReference type="InterPro" id="IPR036188">
    <property type="entry name" value="FAD/NAD-bd_sf"/>
</dbReference>
<proteinExistence type="predicted"/>
<evidence type="ECO:0000313" key="6">
    <source>
        <dbReference type="EMBL" id="EIT69446.1"/>
    </source>
</evidence>
<keyword evidence="7" id="KW-1185">Reference proteome</keyword>
<evidence type="ECO:0000256" key="4">
    <source>
        <dbReference type="SAM" id="MobiDB-lite"/>
    </source>
</evidence>
<evidence type="ECO:0000313" key="7">
    <source>
        <dbReference type="Proteomes" id="UP000003704"/>
    </source>
</evidence>
<dbReference type="InterPro" id="IPR002938">
    <property type="entry name" value="FAD-bd"/>
</dbReference>
<dbReference type="AlphaFoldDB" id="I8I0E1"/>